<accession>A0A1J5T522</accession>
<dbReference type="GO" id="GO:0008137">
    <property type="term" value="F:NADH dehydrogenase (ubiquinone) activity"/>
    <property type="evidence" value="ECO:0007669"/>
    <property type="project" value="InterPro"/>
</dbReference>
<dbReference type="Pfam" id="PF00361">
    <property type="entry name" value="Proton_antipo_M"/>
    <property type="match status" value="1"/>
</dbReference>
<organism evidence="8 9">
    <name type="scientific">Marine Group III euryarchaeote CG-Bathy1</name>
    <dbReference type="NCBI Taxonomy" id="1889001"/>
    <lineage>
        <taxon>Archaea</taxon>
        <taxon>Methanobacteriati</taxon>
        <taxon>Thermoplasmatota</taxon>
        <taxon>Thermoplasmata</taxon>
        <taxon>Candidatus Thermoprofundales</taxon>
    </lineage>
</organism>
<feature type="transmembrane region" description="Helical" evidence="6">
    <location>
        <begin position="218"/>
        <end position="238"/>
    </location>
</feature>
<dbReference type="EMBL" id="MIYU01000017">
    <property type="protein sequence ID" value="OIR15227.1"/>
    <property type="molecule type" value="Genomic_DNA"/>
</dbReference>
<dbReference type="GO" id="GO:0003954">
    <property type="term" value="F:NADH dehydrogenase activity"/>
    <property type="evidence" value="ECO:0007669"/>
    <property type="project" value="TreeGrafter"/>
</dbReference>
<dbReference type="InterPro" id="IPR010227">
    <property type="entry name" value="NADH_Q_OxRdtase_chainM/4"/>
</dbReference>
<feature type="transmembrane region" description="Helical" evidence="6">
    <location>
        <begin position="283"/>
        <end position="303"/>
    </location>
</feature>
<dbReference type="InterPro" id="IPR003918">
    <property type="entry name" value="NADH_UbQ_OxRdtase"/>
</dbReference>
<feature type="transmembrane region" description="Helical" evidence="6">
    <location>
        <begin position="258"/>
        <end position="276"/>
    </location>
</feature>
<dbReference type="PANTHER" id="PTHR43507">
    <property type="entry name" value="NADH-UBIQUINONE OXIDOREDUCTASE CHAIN 4"/>
    <property type="match status" value="1"/>
</dbReference>
<keyword evidence="3 6" id="KW-0812">Transmembrane</keyword>
<evidence type="ECO:0000256" key="6">
    <source>
        <dbReference type="SAM" id="Phobius"/>
    </source>
</evidence>
<feature type="transmembrane region" description="Helical" evidence="6">
    <location>
        <begin position="145"/>
        <end position="165"/>
    </location>
</feature>
<sequence length="472" mass="52064">MILFFRQNVEAPRLIAMLTTITTLCMSLIVFTKAGSDSGFKMLENYDWAPGYGFSLLLGVDGLSSPMILLTGLLGPITVMFAWDEEKRRALFFSLLLLMQTAVYGVFLTLDYLMFYVFWELTLIPMFFLIAVWGGENRKYASIKFFIYTFTASVIMLVGFMALYFEAGLGTFSMIEIAKVSPEFDRTFQIWTFAALFIGFAVKIPVVPWHTWLPDAHVQAPTAGSIILAGLMLKLGLYGMIRAALTAAPLGAEYFQDLMIFLAIVSILYGGMLSLAQDDLKKLVAYSSVSHMGIALLGIATFTELGLAGAMYMGFAHGILSPGMFMIAGAIHHQVGTRSISKLGGIAQKQPNTAGMYAVIFLGSLGLPGLAVFISELSVFIAFFETHGYWVLLPLIGMLITAGYHLWALQRAVFGELTEKVDVEKMHESPWYESSPMFAIIILSAIFGIYPHILMEPVTTACYDVLRVMGAI</sequence>
<comment type="subcellular location">
    <subcellularLocation>
        <location evidence="1">Membrane</location>
        <topology evidence="1">Multi-pass membrane protein</topology>
    </subcellularLocation>
</comment>
<feature type="transmembrane region" description="Helical" evidence="6">
    <location>
        <begin position="309"/>
        <end position="333"/>
    </location>
</feature>
<evidence type="ECO:0000259" key="7">
    <source>
        <dbReference type="Pfam" id="PF00361"/>
    </source>
</evidence>
<keyword evidence="4 6" id="KW-1133">Transmembrane helix</keyword>
<feature type="domain" description="NADH:quinone oxidoreductase/Mrp antiporter transmembrane" evidence="7">
    <location>
        <begin position="111"/>
        <end position="401"/>
    </location>
</feature>
<comment type="caution">
    <text evidence="8">The sequence shown here is derived from an EMBL/GenBank/DDBJ whole genome shotgun (WGS) entry which is preliminary data.</text>
</comment>
<evidence type="ECO:0000256" key="4">
    <source>
        <dbReference type="ARBA" id="ARBA00022989"/>
    </source>
</evidence>
<feature type="transmembrane region" description="Helical" evidence="6">
    <location>
        <begin position="12"/>
        <end position="32"/>
    </location>
</feature>
<dbReference type="GO" id="GO:0048039">
    <property type="term" value="F:ubiquinone binding"/>
    <property type="evidence" value="ECO:0007669"/>
    <property type="project" value="TreeGrafter"/>
</dbReference>
<feature type="transmembrane region" description="Helical" evidence="6">
    <location>
        <begin position="113"/>
        <end position="133"/>
    </location>
</feature>
<evidence type="ECO:0000256" key="2">
    <source>
        <dbReference type="ARBA" id="ARBA00009025"/>
    </source>
</evidence>
<reference evidence="8 9" key="1">
    <citation type="submission" date="2016-08" db="EMBL/GenBank/DDBJ databases">
        <title>New Insights into Marine Group III Euryarchaeota, from dark to light.</title>
        <authorList>
            <person name="Haro-Moreno J.M."/>
            <person name="Rodriguez-Valera F."/>
            <person name="Lopez-Garcia P."/>
            <person name="Moreira D."/>
            <person name="Martin-Cuadrado A.B."/>
        </authorList>
    </citation>
    <scope>NUCLEOTIDE SEQUENCE [LARGE SCALE GENOMIC DNA]</scope>
    <source>
        <strain evidence="8">CG-Bathy1</strain>
    </source>
</reference>
<feature type="transmembrane region" description="Helical" evidence="6">
    <location>
        <begin position="52"/>
        <end position="83"/>
    </location>
</feature>
<evidence type="ECO:0000313" key="8">
    <source>
        <dbReference type="EMBL" id="OIR15227.1"/>
    </source>
</evidence>
<proteinExistence type="inferred from homology"/>
<keyword evidence="5 6" id="KW-0472">Membrane</keyword>
<dbReference type="InterPro" id="IPR001750">
    <property type="entry name" value="ND/Mrp_TM"/>
</dbReference>
<feature type="transmembrane region" description="Helical" evidence="6">
    <location>
        <begin position="354"/>
        <end position="383"/>
    </location>
</feature>
<dbReference type="PRINTS" id="PR01437">
    <property type="entry name" value="NUOXDRDTASE4"/>
</dbReference>
<dbReference type="GO" id="GO:0042773">
    <property type="term" value="P:ATP synthesis coupled electron transport"/>
    <property type="evidence" value="ECO:0007669"/>
    <property type="project" value="InterPro"/>
</dbReference>
<feature type="transmembrane region" description="Helical" evidence="6">
    <location>
        <begin position="188"/>
        <end position="206"/>
    </location>
</feature>
<feature type="transmembrane region" description="Helical" evidence="6">
    <location>
        <begin position="90"/>
        <end position="107"/>
    </location>
</feature>
<dbReference type="PANTHER" id="PTHR43507:SF1">
    <property type="entry name" value="NADH-UBIQUINONE OXIDOREDUCTASE CHAIN 4"/>
    <property type="match status" value="1"/>
</dbReference>
<comment type="similarity">
    <text evidence="2">Belongs to the complex I subunit 4 family.</text>
</comment>
<gene>
    <name evidence="8" type="ORF">BEU04_02530</name>
</gene>
<feature type="transmembrane region" description="Helical" evidence="6">
    <location>
        <begin position="389"/>
        <end position="409"/>
    </location>
</feature>
<evidence type="ECO:0000313" key="9">
    <source>
        <dbReference type="Proteomes" id="UP000183815"/>
    </source>
</evidence>
<dbReference type="Proteomes" id="UP000183815">
    <property type="component" value="Unassembled WGS sequence"/>
</dbReference>
<dbReference type="GO" id="GO:0016020">
    <property type="term" value="C:membrane"/>
    <property type="evidence" value="ECO:0007669"/>
    <property type="project" value="UniProtKB-SubCell"/>
</dbReference>
<feature type="transmembrane region" description="Helical" evidence="6">
    <location>
        <begin position="430"/>
        <end position="450"/>
    </location>
</feature>
<protein>
    <recommendedName>
        <fullName evidence="7">NADH:quinone oxidoreductase/Mrp antiporter transmembrane domain-containing protein</fullName>
    </recommendedName>
</protein>
<evidence type="ECO:0000256" key="1">
    <source>
        <dbReference type="ARBA" id="ARBA00004141"/>
    </source>
</evidence>
<evidence type="ECO:0000256" key="5">
    <source>
        <dbReference type="ARBA" id="ARBA00023136"/>
    </source>
</evidence>
<dbReference type="GO" id="GO:0015990">
    <property type="term" value="P:electron transport coupled proton transport"/>
    <property type="evidence" value="ECO:0007669"/>
    <property type="project" value="TreeGrafter"/>
</dbReference>
<dbReference type="AlphaFoldDB" id="A0A1J5T522"/>
<evidence type="ECO:0000256" key="3">
    <source>
        <dbReference type="ARBA" id="ARBA00022692"/>
    </source>
</evidence>
<name>A0A1J5T522_9ARCH</name>
<dbReference type="NCBIfam" id="TIGR01972">
    <property type="entry name" value="NDH_I_M"/>
    <property type="match status" value="1"/>
</dbReference>